<dbReference type="SUPFAM" id="SSF46689">
    <property type="entry name" value="Homeodomain-like"/>
    <property type="match status" value="2"/>
</dbReference>
<dbReference type="GO" id="GO:0043565">
    <property type="term" value="F:sequence-specific DNA binding"/>
    <property type="evidence" value="ECO:0007669"/>
    <property type="project" value="InterPro"/>
</dbReference>
<dbReference type="PANTHER" id="PTHR43280">
    <property type="entry name" value="ARAC-FAMILY TRANSCRIPTIONAL REGULATOR"/>
    <property type="match status" value="1"/>
</dbReference>
<protein>
    <recommendedName>
        <fullName evidence="4">HTH araC/xylS-type domain-containing protein</fullName>
    </recommendedName>
</protein>
<proteinExistence type="predicted"/>
<dbReference type="STRING" id="550983.A4R26_02465"/>
<keyword evidence="1" id="KW-0805">Transcription regulation</keyword>
<dbReference type="AlphaFoldDB" id="A0A1V9FJ21"/>
<evidence type="ECO:0000256" key="2">
    <source>
        <dbReference type="ARBA" id="ARBA00023125"/>
    </source>
</evidence>
<dbReference type="GO" id="GO:0003700">
    <property type="term" value="F:DNA-binding transcription factor activity"/>
    <property type="evidence" value="ECO:0007669"/>
    <property type="project" value="InterPro"/>
</dbReference>
<dbReference type="Proteomes" id="UP000192276">
    <property type="component" value="Unassembled WGS sequence"/>
</dbReference>
<dbReference type="PANTHER" id="PTHR43280:SF2">
    <property type="entry name" value="HTH-TYPE TRANSCRIPTIONAL REGULATOR EXSA"/>
    <property type="match status" value="1"/>
</dbReference>
<comment type="caution">
    <text evidence="5">The sequence shown here is derived from an EMBL/GenBank/DDBJ whole genome shotgun (WGS) entry which is preliminary data.</text>
</comment>
<reference evidence="6" key="1">
    <citation type="submission" date="2016-04" db="EMBL/GenBank/DDBJ databases">
        <authorList>
            <person name="Chen L."/>
            <person name="Zhuang W."/>
            <person name="Wang G."/>
        </authorList>
    </citation>
    <scope>NUCLEOTIDE SEQUENCE [LARGE SCALE GENOMIC DNA]</scope>
    <source>
        <strain evidence="6">208</strain>
    </source>
</reference>
<dbReference type="InterPro" id="IPR009057">
    <property type="entry name" value="Homeodomain-like_sf"/>
</dbReference>
<feature type="domain" description="HTH araC/xylS-type" evidence="4">
    <location>
        <begin position="26"/>
        <end position="124"/>
    </location>
</feature>
<keyword evidence="6" id="KW-1185">Reference proteome</keyword>
<keyword evidence="2" id="KW-0238">DNA-binding</keyword>
<dbReference type="Gene3D" id="1.10.10.60">
    <property type="entry name" value="Homeodomain-like"/>
    <property type="match status" value="2"/>
</dbReference>
<evidence type="ECO:0000256" key="3">
    <source>
        <dbReference type="ARBA" id="ARBA00023163"/>
    </source>
</evidence>
<dbReference type="OrthoDB" id="9816011at2"/>
<evidence type="ECO:0000313" key="5">
    <source>
        <dbReference type="EMBL" id="OQP58349.1"/>
    </source>
</evidence>
<dbReference type="InterPro" id="IPR018060">
    <property type="entry name" value="HTH_AraC"/>
</dbReference>
<evidence type="ECO:0000256" key="1">
    <source>
        <dbReference type="ARBA" id="ARBA00023015"/>
    </source>
</evidence>
<name>A0A1V9FJ21_9BACT</name>
<gene>
    <name evidence="5" type="ORF">A4R26_02465</name>
</gene>
<dbReference type="EMBL" id="LWBP01000188">
    <property type="protein sequence ID" value="OQP58349.1"/>
    <property type="molecule type" value="Genomic_DNA"/>
</dbReference>
<evidence type="ECO:0000259" key="4">
    <source>
        <dbReference type="PROSITE" id="PS01124"/>
    </source>
</evidence>
<evidence type="ECO:0000313" key="6">
    <source>
        <dbReference type="Proteomes" id="UP000192276"/>
    </source>
</evidence>
<sequence>MDNFSVKEQTALHKPSTIQYYQAIANRVHEYVEANIHNDISLQRLADHVFVSYHHFTDIFEKTEQQSIGSYIKRYRIEKAATLLSYTDLSLAAIAEKTGYSGRHALSKAFSQRFNQSPGSFRKKPVFLKHSPNAIMDGIGSEHDYDALLKKNIPFNYRIETVYNMFTICSSLRMVPALYCGGFSYETYLNKVKSGFEKQWHERLVVKPFDSLNFCTAALFSMHHGILVTGDEIDLFSAERPGYITSPVKEGTYLVFDIPAGSVDENIKSYTTYFRESIIGYKKLFRPSDFFSFLLLRNDECKLGEFFMYLQPATGK</sequence>
<dbReference type="SMART" id="SM00342">
    <property type="entry name" value="HTH_ARAC"/>
    <property type="match status" value="1"/>
</dbReference>
<dbReference type="PROSITE" id="PS00041">
    <property type="entry name" value="HTH_ARAC_FAMILY_1"/>
    <property type="match status" value="1"/>
</dbReference>
<dbReference type="PROSITE" id="PS01124">
    <property type="entry name" value="HTH_ARAC_FAMILY_2"/>
    <property type="match status" value="1"/>
</dbReference>
<organism evidence="5 6">
    <name type="scientific">Niastella populi</name>
    <dbReference type="NCBI Taxonomy" id="550983"/>
    <lineage>
        <taxon>Bacteria</taxon>
        <taxon>Pseudomonadati</taxon>
        <taxon>Bacteroidota</taxon>
        <taxon>Chitinophagia</taxon>
        <taxon>Chitinophagales</taxon>
        <taxon>Chitinophagaceae</taxon>
        <taxon>Niastella</taxon>
    </lineage>
</organism>
<dbReference type="Pfam" id="PF12833">
    <property type="entry name" value="HTH_18"/>
    <property type="match status" value="1"/>
</dbReference>
<dbReference type="RefSeq" id="WP_081165415.1">
    <property type="nucleotide sequence ID" value="NZ_LWBP01000188.1"/>
</dbReference>
<dbReference type="InterPro" id="IPR018062">
    <property type="entry name" value="HTH_AraC-typ_CS"/>
</dbReference>
<accession>A0A1V9FJ21</accession>
<keyword evidence="3" id="KW-0804">Transcription</keyword>